<evidence type="ECO:0000313" key="11">
    <source>
        <dbReference type="EMBL" id="EDO05373.1"/>
    </source>
</evidence>
<dbReference type="InParanoid" id="A7AWE5"/>
<dbReference type="Gene3D" id="2.20.25.10">
    <property type="match status" value="1"/>
</dbReference>
<dbReference type="SMART" id="SM00440">
    <property type="entry name" value="ZnF_C2C2"/>
    <property type="match status" value="1"/>
</dbReference>
<evidence type="ECO:0000256" key="3">
    <source>
        <dbReference type="ARBA" id="ARBA00022833"/>
    </source>
</evidence>
<evidence type="ECO:0000259" key="9">
    <source>
        <dbReference type="PROSITE" id="PS51319"/>
    </source>
</evidence>
<feature type="domain" description="TFIIS-type" evidence="8">
    <location>
        <begin position="261"/>
        <end position="301"/>
    </location>
</feature>
<dbReference type="GO" id="GO:0008270">
    <property type="term" value="F:zinc ion binding"/>
    <property type="evidence" value="ECO:0007669"/>
    <property type="project" value="UniProtKB-KW"/>
</dbReference>
<comment type="caution">
    <text evidence="11">The sequence shown here is derived from an EMBL/GenBank/DDBJ whole genome shotgun (WGS) entry which is preliminary data.</text>
</comment>
<evidence type="ECO:0000256" key="5">
    <source>
        <dbReference type="PROSITE-ProRule" id="PRU00472"/>
    </source>
</evidence>
<dbReference type="InterPro" id="IPR017923">
    <property type="entry name" value="TFIIS_N"/>
</dbReference>
<organism evidence="11 12">
    <name type="scientific">Babesia bovis</name>
    <dbReference type="NCBI Taxonomy" id="5865"/>
    <lineage>
        <taxon>Eukaryota</taxon>
        <taxon>Sar</taxon>
        <taxon>Alveolata</taxon>
        <taxon>Apicomplexa</taxon>
        <taxon>Aconoidasida</taxon>
        <taxon>Piroplasmida</taxon>
        <taxon>Babesiidae</taxon>
        <taxon>Babesia</taxon>
    </lineage>
</organism>
<feature type="domain" description="TFIIS central" evidence="10">
    <location>
        <begin position="131"/>
        <end position="250"/>
    </location>
</feature>
<dbReference type="InterPro" id="IPR036575">
    <property type="entry name" value="TFIIS_cen_dom_sf"/>
</dbReference>
<protein>
    <submittedName>
        <fullName evidence="11">Transcription factor S-II (TFIIS)and transcription factor S-II (TFIIS) central domain containing protein</fullName>
    </submittedName>
</protein>
<dbReference type="SUPFAM" id="SSF57783">
    <property type="entry name" value="Zinc beta-ribbon"/>
    <property type="match status" value="1"/>
</dbReference>
<sequence>MADQESVVAIRKEIEAFIVKLKDGTFSNDEVHAVLATLRRLETLDIDRSMLQNTRIGVILTKLSKYDVEGIDEIKNLASNLTTRWKDSLRRQASGDNSLESSSSKRKKSDASTDQAAAEPRYRHSYHNDDIRDKAIIYLFKSLLAGKENVYDHKKAGRLAYDMEAGLFSRYLYNQNNQKDYTLKLKSIAFNLKDPKNSTFSDKIYNGDIEPRSVAIMEAAEMASEEKKMERINILQESLEACQSDWAVKNILLSKEGKKKGQFKCLKCHSMETVYYQLQTRSSDEPMTTFVTCLECNNRWKF</sequence>
<evidence type="ECO:0000256" key="6">
    <source>
        <dbReference type="PROSITE-ProRule" id="PRU00649"/>
    </source>
</evidence>
<name>A7AWE5_BABBO</name>
<evidence type="ECO:0000256" key="4">
    <source>
        <dbReference type="ARBA" id="ARBA00023242"/>
    </source>
</evidence>
<gene>
    <name evidence="11" type="ORF">BBOV_I002910</name>
</gene>
<dbReference type="KEGG" id="bbo:BBOV_I002910"/>
<accession>A7AWE5</accession>
<dbReference type="InterPro" id="IPR001222">
    <property type="entry name" value="Znf_TFIIS"/>
</dbReference>
<dbReference type="PROSITE" id="PS51133">
    <property type="entry name" value="ZF_TFIIS_2"/>
    <property type="match status" value="1"/>
</dbReference>
<dbReference type="Pfam" id="PF07500">
    <property type="entry name" value="TFIIS_M"/>
    <property type="match status" value="1"/>
</dbReference>
<feature type="region of interest" description="Disordered" evidence="7">
    <location>
        <begin position="92"/>
        <end position="124"/>
    </location>
</feature>
<dbReference type="PANTHER" id="PTHR11477">
    <property type="entry name" value="TRANSCRIPTION FACTOR S-II ZINC FINGER DOMAIN-CONTAINING PROTEIN"/>
    <property type="match status" value="1"/>
</dbReference>
<evidence type="ECO:0000256" key="7">
    <source>
        <dbReference type="SAM" id="MobiDB-lite"/>
    </source>
</evidence>
<dbReference type="GeneID" id="5477157"/>
<dbReference type="Proteomes" id="UP000002173">
    <property type="component" value="Unassembled WGS sequence"/>
</dbReference>
<dbReference type="AlphaFoldDB" id="A7AWE5"/>
<dbReference type="Gene3D" id="1.10.472.30">
    <property type="entry name" value="Transcription elongation factor S-II, central domain"/>
    <property type="match status" value="1"/>
</dbReference>
<dbReference type="PROSITE" id="PS00466">
    <property type="entry name" value="ZF_TFIIS_1"/>
    <property type="match status" value="1"/>
</dbReference>
<dbReference type="SUPFAM" id="SSF46942">
    <property type="entry name" value="Elongation factor TFIIS domain 2"/>
    <property type="match status" value="1"/>
</dbReference>
<dbReference type="GO" id="GO:0005634">
    <property type="term" value="C:nucleus"/>
    <property type="evidence" value="ECO:0007669"/>
    <property type="project" value="UniProtKB-SubCell"/>
</dbReference>
<keyword evidence="4 6" id="KW-0539">Nucleus</keyword>
<reference evidence="12" key="3">
    <citation type="journal article" date="2021" name="Int. J. Parasitol.">
        <title>Comparative analysis of gene expression between Babesia bovis blood stages and kinetes allowed by improved genome annotation.</title>
        <authorList>
            <person name="Ueti M.W."/>
            <person name="Johnson W.C."/>
            <person name="Kappmeyer L.S."/>
            <person name="Herndon D.R."/>
            <person name="Mousel M.R."/>
            <person name="Reif K.E."/>
            <person name="Taus N.S."/>
            <person name="Ifeonu O.O."/>
            <person name="Silva J.C."/>
            <person name="Suarez C.E."/>
            <person name="Brayton K.A."/>
        </authorList>
    </citation>
    <scope>NUCLEOTIDE SEQUENCE [LARGE SCALE GENOMIC DNA]</scope>
</reference>
<dbReference type="InterPro" id="IPR035100">
    <property type="entry name" value="TF_IIS-typ"/>
</dbReference>
<keyword evidence="1" id="KW-0479">Metal-binding</keyword>
<dbReference type="VEuPathDB" id="PiroplasmaDB:BBOV_I002910"/>
<reference evidence="12" key="2">
    <citation type="journal article" date="2020" name="Data Brief">
        <title>Transcriptome dataset of Babesia bovis life stages within vertebrate and invertebrate hosts.</title>
        <authorList>
            <person name="Ueti M.W."/>
            <person name="Johnson W.C."/>
            <person name="Kappmeyer L.S."/>
            <person name="Herndon D.R."/>
            <person name="Mousel M.R."/>
            <person name="Reif K.E."/>
            <person name="Taus N.S."/>
            <person name="Ifeonu O.O."/>
            <person name="Silva J.C."/>
            <person name="Suarez C.E."/>
            <person name="Brayton K.A."/>
        </authorList>
    </citation>
    <scope>NUCLEOTIDE SEQUENCE [LARGE SCALE GENOMIC DNA]</scope>
</reference>
<dbReference type="Pfam" id="PF01096">
    <property type="entry name" value="Zn_ribbon_TFIIS"/>
    <property type="match status" value="1"/>
</dbReference>
<reference evidence="11 12" key="1">
    <citation type="journal article" date="2007" name="PLoS Pathog.">
        <title>Genome sequence of Babesia bovis and comparative analysis of apicomplexan hemoprotozoa.</title>
        <authorList>
            <person name="Brayton K.A."/>
            <person name="Lau A.O.T."/>
            <person name="Herndon D.R."/>
            <person name="Hannick L."/>
            <person name="Kappmeyer L.S."/>
            <person name="Berens S.J."/>
            <person name="Bidwell S.L."/>
            <person name="Brown W.C."/>
            <person name="Crabtree J."/>
            <person name="Fadrosh D."/>
            <person name="Feldblum T."/>
            <person name="Forberger H.A."/>
            <person name="Haas B.J."/>
            <person name="Howell J.M."/>
            <person name="Khouri H."/>
            <person name="Koo H."/>
            <person name="Mann D.J."/>
            <person name="Norimine J."/>
            <person name="Paulsen I.T."/>
            <person name="Radune D."/>
            <person name="Ren Q."/>
            <person name="Smith R.K. Jr."/>
            <person name="Suarez C.E."/>
            <person name="White O."/>
            <person name="Wortman J.R."/>
            <person name="Knowles D.P. Jr."/>
            <person name="McElwain T.F."/>
            <person name="Nene V.M."/>
        </authorList>
    </citation>
    <scope>NUCLEOTIDE SEQUENCE [LARGE SCALE GENOMIC DNA]</scope>
    <source>
        <strain evidence="11">T2Bo</strain>
    </source>
</reference>
<feature type="domain" description="TFIIS N-terminal" evidence="9">
    <location>
        <begin position="13"/>
        <end position="92"/>
    </location>
</feature>
<dbReference type="PROSITE" id="PS51319">
    <property type="entry name" value="TFIIS_N"/>
    <property type="match status" value="1"/>
</dbReference>
<dbReference type="PIRSF" id="PIRSF006704">
    <property type="entry name" value="TF_IIS"/>
    <property type="match status" value="1"/>
</dbReference>
<dbReference type="GO" id="GO:0003676">
    <property type="term" value="F:nucleic acid binding"/>
    <property type="evidence" value="ECO:0007669"/>
    <property type="project" value="InterPro"/>
</dbReference>
<evidence type="ECO:0000259" key="10">
    <source>
        <dbReference type="PROSITE" id="PS51321"/>
    </source>
</evidence>
<evidence type="ECO:0000313" key="12">
    <source>
        <dbReference type="Proteomes" id="UP000002173"/>
    </source>
</evidence>
<dbReference type="InterPro" id="IPR035441">
    <property type="entry name" value="TFIIS/LEDGF_dom_sf"/>
</dbReference>
<dbReference type="OMA" id="CHKKNCT"/>
<keyword evidence="3" id="KW-0862">Zinc</keyword>
<dbReference type="eggNOG" id="KOG1105">
    <property type="taxonomic scope" value="Eukaryota"/>
</dbReference>
<dbReference type="RefSeq" id="XP_001608941.1">
    <property type="nucleotide sequence ID" value="XM_001608891.1"/>
</dbReference>
<dbReference type="Pfam" id="PF08711">
    <property type="entry name" value="Med26"/>
    <property type="match status" value="1"/>
</dbReference>
<dbReference type="PROSITE" id="PS51321">
    <property type="entry name" value="TFIIS_CENTRAL"/>
    <property type="match status" value="1"/>
</dbReference>
<keyword evidence="2 5" id="KW-0863">Zinc-finger</keyword>
<dbReference type="SUPFAM" id="SSF47676">
    <property type="entry name" value="Conserved domain common to transcription factors TFIIS, elongin A, CRSP70"/>
    <property type="match status" value="1"/>
</dbReference>
<evidence type="ECO:0000259" key="8">
    <source>
        <dbReference type="PROSITE" id="PS51133"/>
    </source>
</evidence>
<dbReference type="CDD" id="cd13749">
    <property type="entry name" value="Zn-ribbon_TFIIS"/>
    <property type="match status" value="1"/>
</dbReference>
<dbReference type="PANTHER" id="PTHR11477:SF0">
    <property type="entry name" value="IP08861P-RELATED"/>
    <property type="match status" value="1"/>
</dbReference>
<evidence type="ECO:0000256" key="1">
    <source>
        <dbReference type="ARBA" id="ARBA00022723"/>
    </source>
</evidence>
<dbReference type="SMART" id="SM00510">
    <property type="entry name" value="TFS2M"/>
    <property type="match status" value="1"/>
</dbReference>
<proteinExistence type="predicted"/>
<comment type="subcellular location">
    <subcellularLocation>
        <location evidence="6">Nucleus</location>
    </subcellularLocation>
</comment>
<dbReference type="STRING" id="5865.A7AWE5"/>
<evidence type="ECO:0000256" key="2">
    <source>
        <dbReference type="ARBA" id="ARBA00022771"/>
    </source>
</evidence>
<keyword evidence="12" id="KW-1185">Reference proteome</keyword>
<dbReference type="GO" id="GO:0006351">
    <property type="term" value="P:DNA-templated transcription"/>
    <property type="evidence" value="ECO:0007669"/>
    <property type="project" value="InterPro"/>
</dbReference>
<dbReference type="InterPro" id="IPR003618">
    <property type="entry name" value="TFIIS_cen_dom"/>
</dbReference>
<dbReference type="Gene3D" id="1.20.930.10">
    <property type="entry name" value="Conserved domain common to transcription factors TFIIS, elongin A, CRSP70"/>
    <property type="match status" value="1"/>
</dbReference>
<dbReference type="EMBL" id="AAXT01000005">
    <property type="protein sequence ID" value="EDO05373.1"/>
    <property type="molecule type" value="Genomic_DNA"/>
</dbReference>